<dbReference type="Proteomes" id="UP000431264">
    <property type="component" value="Unassembled WGS sequence"/>
</dbReference>
<proteinExistence type="predicted"/>
<keyword evidence="1" id="KW-0472">Membrane</keyword>
<name>A0A6I4IIT1_9FLAO</name>
<sequence>MVIKSKIYKYLAFTFIFSSVFGITVYSFLSTRHQAILKTKLLYTFGLVDSNWKVEKEQNEYKMHSPTFLIDAIYKSMEGPKSSRYIQLSQENDLLWITGFEVSAIDAQTNEPISKDFICHTNVDLNDVNYYTQWHLENRIGKQYPRLTSLSNGFEKYKYPEGFGIPIKGNEYLFITSQALNHNYPSIFKKIKHEILISHEKYDGSQKPLLSKTVYIQLPYNKNNPFEEPLDPGTNQCIPVETKNHSYMDKEGNMLSGHWVIPKGKNTYRSNISEQLDLKDSLSLHFSAIHVHPFATSIALYDRTAQKNVFRSPISNYKNKTGLLEVTPFSSQEGVWLYKNHDYELVLEVDNTSATQQDMMGSMFLFFYDKELDEAIQQNTL</sequence>
<feature type="transmembrane region" description="Helical" evidence="1">
    <location>
        <begin position="7"/>
        <end position="29"/>
    </location>
</feature>
<keyword evidence="3" id="KW-1185">Reference proteome</keyword>
<organism evidence="2 3">
    <name type="scientific">Flavobacterium profundi</name>
    <dbReference type="NCBI Taxonomy" id="1774945"/>
    <lineage>
        <taxon>Bacteria</taxon>
        <taxon>Pseudomonadati</taxon>
        <taxon>Bacteroidota</taxon>
        <taxon>Flavobacteriia</taxon>
        <taxon>Flavobacteriales</taxon>
        <taxon>Flavobacteriaceae</taxon>
        <taxon>Flavobacterium</taxon>
    </lineage>
</organism>
<dbReference type="EMBL" id="WQLW01000001">
    <property type="protein sequence ID" value="MVO07582.1"/>
    <property type="molecule type" value="Genomic_DNA"/>
</dbReference>
<reference evidence="3" key="1">
    <citation type="submission" date="2019-05" db="EMBL/GenBank/DDBJ databases">
        <title>Flavobacterium profundi sp. nov., isolated from a deep-sea seamount.</title>
        <authorList>
            <person name="Zhang D.-C."/>
        </authorList>
    </citation>
    <scope>NUCLEOTIDE SEQUENCE [LARGE SCALE GENOMIC DNA]</scope>
    <source>
        <strain evidence="3">TP390</strain>
    </source>
</reference>
<evidence type="ECO:0000313" key="2">
    <source>
        <dbReference type="EMBL" id="MVO07582.1"/>
    </source>
</evidence>
<comment type="caution">
    <text evidence="2">The sequence shown here is derived from an EMBL/GenBank/DDBJ whole genome shotgun (WGS) entry which is preliminary data.</text>
</comment>
<protein>
    <submittedName>
        <fullName evidence="2">Uncharacterized protein</fullName>
    </submittedName>
</protein>
<accession>A0A6I4IIT1</accession>
<gene>
    <name evidence="2" type="ORF">GOQ30_00220</name>
</gene>
<dbReference type="RefSeq" id="WP_140996006.1">
    <property type="nucleotide sequence ID" value="NZ_VDCZ01000001.1"/>
</dbReference>
<keyword evidence="1" id="KW-0812">Transmembrane</keyword>
<evidence type="ECO:0000313" key="3">
    <source>
        <dbReference type="Proteomes" id="UP000431264"/>
    </source>
</evidence>
<evidence type="ECO:0000256" key="1">
    <source>
        <dbReference type="SAM" id="Phobius"/>
    </source>
</evidence>
<dbReference type="AlphaFoldDB" id="A0A6I4IIT1"/>
<dbReference type="OrthoDB" id="1308060at2"/>
<keyword evidence="1" id="KW-1133">Transmembrane helix</keyword>